<dbReference type="Proteomes" id="UP001152795">
    <property type="component" value="Unassembled WGS sequence"/>
</dbReference>
<dbReference type="GO" id="GO:0016020">
    <property type="term" value="C:membrane"/>
    <property type="evidence" value="ECO:0007669"/>
    <property type="project" value="UniProtKB-SubCell"/>
</dbReference>
<dbReference type="PANTHER" id="PTHR43028:SF4">
    <property type="entry name" value="INOSITOL MONOPHOSPHATASE 3"/>
    <property type="match status" value="1"/>
</dbReference>
<evidence type="ECO:0000256" key="8">
    <source>
        <dbReference type="ARBA" id="ARBA00022723"/>
    </source>
</evidence>
<evidence type="ECO:0000256" key="11">
    <source>
        <dbReference type="ARBA" id="ARBA00022989"/>
    </source>
</evidence>
<keyword evidence="11" id="KW-1133">Transmembrane helix</keyword>
<dbReference type="Pfam" id="PF00459">
    <property type="entry name" value="Inositol_P"/>
    <property type="match status" value="1"/>
</dbReference>
<sequence length="254" mass="27992">MESHKAIVHGFHHLFPSVTVVSEEHDHSDTQNQPVDIDMLDITKIGDDLHNKEDEQVSVDDILVWVDPLDATQEYTENLIKYVTTMVCIVVKGVPVAGVIHQPFLKKTFWAWTNHGHSKDLSKPVVNEASLRRPRIIVSRSHAGSVNVTAKSAFGEDVTIIPAGGAGFKVLSLFNDIADAYVHKTLIKRWDICAGDAILRSFGGKMTTLHGTEITYGEQFVVKNSGGLLATLNNHEHFLHKLSALATSSPVKKT</sequence>
<dbReference type="PROSITE" id="PS00630">
    <property type="entry name" value="IMP_2"/>
    <property type="match status" value="1"/>
</dbReference>
<gene>
    <name evidence="16" type="ORF">PACLA_8A009621</name>
</gene>
<keyword evidence="8 15" id="KW-0479">Metal-binding</keyword>
<organism evidence="16 17">
    <name type="scientific">Paramuricea clavata</name>
    <name type="common">Red gorgonian</name>
    <name type="synonym">Violescent sea-whip</name>
    <dbReference type="NCBI Taxonomy" id="317549"/>
    <lineage>
        <taxon>Eukaryota</taxon>
        <taxon>Metazoa</taxon>
        <taxon>Cnidaria</taxon>
        <taxon>Anthozoa</taxon>
        <taxon>Octocorallia</taxon>
        <taxon>Malacalcyonacea</taxon>
        <taxon>Plexauridae</taxon>
        <taxon>Paramuricea</taxon>
    </lineage>
</organism>
<dbReference type="GO" id="GO:0008254">
    <property type="term" value="F:3'-nucleotidase activity"/>
    <property type="evidence" value="ECO:0007669"/>
    <property type="project" value="TreeGrafter"/>
</dbReference>
<dbReference type="GO" id="GO:0052834">
    <property type="term" value="F:inositol monophosphate phosphatase activity"/>
    <property type="evidence" value="ECO:0007669"/>
    <property type="project" value="UniProtKB-EC"/>
</dbReference>
<comment type="pathway">
    <text evidence="4">Polyol metabolism; myo-inositol biosynthesis; myo-inositol from D-glucose 6-phosphate: step 2/2.</text>
</comment>
<feature type="binding site" evidence="15">
    <location>
        <position position="23"/>
    </location>
    <ligand>
        <name>Mg(2+)</name>
        <dbReference type="ChEBI" id="CHEBI:18420"/>
        <label>1</label>
        <note>catalytic</note>
    </ligand>
</feature>
<comment type="subcellular location">
    <subcellularLocation>
        <location evidence="3">Membrane</location>
        <topology evidence="3">Single-pass membrane protein</topology>
    </subcellularLocation>
</comment>
<dbReference type="Gene3D" id="3.40.190.80">
    <property type="match status" value="1"/>
</dbReference>
<comment type="similarity">
    <text evidence="5">Belongs to the inositol monophosphatase superfamily.</text>
</comment>
<comment type="catalytic activity">
    <reaction evidence="1">
        <text>a myo-inositol phosphate + H2O = myo-inositol + phosphate</text>
        <dbReference type="Rhea" id="RHEA:24056"/>
        <dbReference type="ChEBI" id="CHEBI:15377"/>
        <dbReference type="ChEBI" id="CHEBI:17268"/>
        <dbReference type="ChEBI" id="CHEBI:43474"/>
        <dbReference type="ChEBI" id="CHEBI:84139"/>
        <dbReference type="EC" id="3.1.3.25"/>
    </reaction>
</comment>
<dbReference type="InterPro" id="IPR050725">
    <property type="entry name" value="CysQ/Inositol_MonoPase"/>
</dbReference>
<dbReference type="OrthoDB" id="74460at2759"/>
<dbReference type="EC" id="3.1.3.25" evidence="6"/>
<evidence type="ECO:0000256" key="2">
    <source>
        <dbReference type="ARBA" id="ARBA00001946"/>
    </source>
</evidence>
<dbReference type="Gene3D" id="3.30.540.10">
    <property type="entry name" value="Fructose-1,6-Bisphosphatase, subunit A, domain 1"/>
    <property type="match status" value="1"/>
</dbReference>
<dbReference type="AlphaFoldDB" id="A0A6S7LSD9"/>
<keyword evidence="17" id="KW-1185">Reference proteome</keyword>
<dbReference type="FunFam" id="3.40.190.80:FF:000007">
    <property type="entry name" value="Blast:Putative inositol monophosphatase 3"/>
    <property type="match status" value="1"/>
</dbReference>
<feature type="binding site" evidence="15">
    <location>
        <position position="67"/>
    </location>
    <ligand>
        <name>Mg(2+)</name>
        <dbReference type="ChEBI" id="CHEBI:18420"/>
        <label>1</label>
        <note>catalytic</note>
    </ligand>
</feature>
<evidence type="ECO:0000256" key="5">
    <source>
        <dbReference type="ARBA" id="ARBA00009759"/>
    </source>
</evidence>
<dbReference type="EMBL" id="CACRXK020031147">
    <property type="protein sequence ID" value="CAB4042932.1"/>
    <property type="molecule type" value="Genomic_DNA"/>
</dbReference>
<evidence type="ECO:0000313" key="17">
    <source>
        <dbReference type="Proteomes" id="UP001152795"/>
    </source>
</evidence>
<evidence type="ECO:0000256" key="9">
    <source>
        <dbReference type="ARBA" id="ARBA00022801"/>
    </source>
</evidence>
<evidence type="ECO:0000256" key="4">
    <source>
        <dbReference type="ARBA" id="ARBA00005152"/>
    </source>
</evidence>
<reference evidence="16" key="1">
    <citation type="submission" date="2020-04" db="EMBL/GenBank/DDBJ databases">
        <authorList>
            <person name="Alioto T."/>
            <person name="Alioto T."/>
            <person name="Gomez Garrido J."/>
        </authorList>
    </citation>
    <scope>NUCLEOTIDE SEQUENCE</scope>
    <source>
        <strain evidence="16">A484AB</strain>
    </source>
</reference>
<dbReference type="FunFam" id="3.30.540.10:FF:000012">
    <property type="entry name" value="Blast:Putative inositol monophosphatase 3"/>
    <property type="match status" value="1"/>
</dbReference>
<evidence type="ECO:0000256" key="7">
    <source>
        <dbReference type="ARBA" id="ARBA00022692"/>
    </source>
</evidence>
<keyword evidence="12" id="KW-0472">Membrane</keyword>
<evidence type="ECO:0000256" key="6">
    <source>
        <dbReference type="ARBA" id="ARBA00013106"/>
    </source>
</evidence>
<evidence type="ECO:0000256" key="3">
    <source>
        <dbReference type="ARBA" id="ARBA00004167"/>
    </source>
</evidence>
<dbReference type="GO" id="GO:0005794">
    <property type="term" value="C:Golgi apparatus"/>
    <property type="evidence" value="ECO:0007669"/>
    <property type="project" value="UniProtKB-ARBA"/>
</dbReference>
<dbReference type="PANTHER" id="PTHR43028">
    <property type="entry name" value="3'(2'),5'-BISPHOSPHATE NUCLEOTIDASE 1"/>
    <property type="match status" value="1"/>
</dbReference>
<dbReference type="SUPFAM" id="SSF56655">
    <property type="entry name" value="Carbohydrate phosphatase"/>
    <property type="match status" value="1"/>
</dbReference>
<evidence type="ECO:0000256" key="14">
    <source>
        <dbReference type="ARBA" id="ARBA00042949"/>
    </source>
</evidence>
<feature type="binding site" evidence="15">
    <location>
        <position position="191"/>
    </location>
    <ligand>
        <name>Mg(2+)</name>
        <dbReference type="ChEBI" id="CHEBI:18420"/>
        <label>1</label>
        <note>catalytic</note>
    </ligand>
</feature>
<keyword evidence="10 15" id="KW-0460">Magnesium</keyword>
<feature type="binding site" evidence="15">
    <location>
        <position position="70"/>
    </location>
    <ligand>
        <name>Mg(2+)</name>
        <dbReference type="ChEBI" id="CHEBI:18420"/>
        <label>1</label>
        <note>catalytic</note>
    </ligand>
</feature>
<dbReference type="GO" id="GO:0046872">
    <property type="term" value="F:metal ion binding"/>
    <property type="evidence" value="ECO:0007669"/>
    <property type="project" value="UniProtKB-KW"/>
</dbReference>
<dbReference type="GO" id="GO:0046854">
    <property type="term" value="P:phosphatidylinositol phosphate biosynthetic process"/>
    <property type="evidence" value="ECO:0007669"/>
    <property type="project" value="InterPro"/>
</dbReference>
<feature type="binding site" evidence="15">
    <location>
        <position position="69"/>
    </location>
    <ligand>
        <name>Mg(2+)</name>
        <dbReference type="ChEBI" id="CHEBI:18420"/>
        <label>1</label>
        <note>catalytic</note>
    </ligand>
</feature>
<keyword evidence="7" id="KW-0812">Transmembrane</keyword>
<accession>A0A6S7LSD9</accession>
<evidence type="ECO:0000256" key="15">
    <source>
        <dbReference type="PIRSR" id="PIRSR600760-2"/>
    </source>
</evidence>
<comment type="cofactor">
    <cofactor evidence="2 15">
        <name>Mg(2+)</name>
        <dbReference type="ChEBI" id="CHEBI:18420"/>
    </cofactor>
</comment>
<protein>
    <recommendedName>
        <fullName evidence="6">inositol-phosphate phosphatase</fullName>
        <ecNumber evidence="6">3.1.3.25</ecNumber>
    </recommendedName>
    <alternativeName>
        <fullName evidence="14">Inositol-1(or 4)-monophosphatase 3</fullName>
    </alternativeName>
    <alternativeName>
        <fullName evidence="13">Myo-inositol monophosphatase A3</fullName>
    </alternativeName>
</protein>
<evidence type="ECO:0000256" key="12">
    <source>
        <dbReference type="ARBA" id="ARBA00023136"/>
    </source>
</evidence>
<evidence type="ECO:0000256" key="13">
    <source>
        <dbReference type="ARBA" id="ARBA00042119"/>
    </source>
</evidence>
<dbReference type="InterPro" id="IPR020550">
    <property type="entry name" value="Inositol_monophosphatase_CS"/>
</dbReference>
<proteinExistence type="inferred from homology"/>
<keyword evidence="9" id="KW-0378">Hydrolase</keyword>
<name>A0A6S7LSD9_PARCT</name>
<comment type="caution">
    <text evidence="16">The sequence shown here is derived from an EMBL/GenBank/DDBJ whole genome shotgun (WGS) entry which is preliminary data.</text>
</comment>
<evidence type="ECO:0000256" key="1">
    <source>
        <dbReference type="ARBA" id="ARBA00001033"/>
    </source>
</evidence>
<dbReference type="InterPro" id="IPR000760">
    <property type="entry name" value="Inositol_monophosphatase-like"/>
</dbReference>
<evidence type="ECO:0000313" key="16">
    <source>
        <dbReference type="EMBL" id="CAB4042932.1"/>
    </source>
</evidence>
<evidence type="ECO:0000256" key="10">
    <source>
        <dbReference type="ARBA" id="ARBA00022842"/>
    </source>
</evidence>